<dbReference type="Pfam" id="PF16916">
    <property type="entry name" value="ZT_dimer"/>
    <property type="match status" value="1"/>
</dbReference>
<sequence>MRVHWCMLGVTTLLLLGEIAISQLCKSLITMIDGFHTLFIIIHMTLPHPRTANIINPIMFSSMDPPASPSHASSFSGEPLRPLQPASPSPQPSREAPSLGNSPAAPRCGLSFPSSRVPAVGVFISALLLASLCISYFLEILSHMLEPHPVQVPLLPVVVGAVSLLCKTLLFVLNWDQLQDGRTDRCSQIKYKVRLGEESQGQEAAEHVVQSEVCSAAHDSLHSGALVYCNQGAASTPSADCKNKQQRQEIVSEAQSGAADLNPESRSERSPCQEHADGRDASKPSPSTCLLSVLLVLQGLFTSLLALTNSLVMLLIVPQLLHGSGAHSVLVYLDPAFSLLAVIALVASTVPQVYRYGLLLLQASPPQVCVSDLRRRIAGVPGVQDVHDLHIWQLTESLVVASVHVHCCPGFPAHRCADLVSGVANVLQNVGVSCCTVQPEFTSVSGAAPSSSSSSSSPPPPICSLSCGGACAASMCCSLLEEEAGTYLGPPAGEAKNDTVVIQNMSL</sequence>
<dbReference type="GO" id="GO:0005385">
    <property type="term" value="F:zinc ion transmembrane transporter activity"/>
    <property type="evidence" value="ECO:0007669"/>
    <property type="project" value="TreeGrafter"/>
</dbReference>
<dbReference type="InterPro" id="IPR027469">
    <property type="entry name" value="Cation_efflux_TMD_sf"/>
</dbReference>
<reference evidence="11" key="2">
    <citation type="submission" date="2025-09" db="UniProtKB">
        <authorList>
            <consortium name="Ensembl"/>
        </authorList>
    </citation>
    <scope>IDENTIFICATION</scope>
</reference>
<evidence type="ECO:0000313" key="12">
    <source>
        <dbReference type="Proteomes" id="UP000264800"/>
    </source>
</evidence>
<dbReference type="Proteomes" id="UP000264800">
    <property type="component" value="Unplaced"/>
</dbReference>
<evidence type="ECO:0000256" key="4">
    <source>
        <dbReference type="ARBA" id="ARBA00022833"/>
    </source>
</evidence>
<feature type="compositionally biased region" description="Basic and acidic residues" evidence="7">
    <location>
        <begin position="263"/>
        <end position="282"/>
    </location>
</feature>
<dbReference type="SUPFAM" id="SSF160240">
    <property type="entry name" value="Cation efflux protein cytoplasmic domain-like"/>
    <property type="match status" value="1"/>
</dbReference>
<evidence type="ECO:0000256" key="8">
    <source>
        <dbReference type="SAM" id="Phobius"/>
    </source>
</evidence>
<comment type="subcellular location">
    <subcellularLocation>
        <location evidence="1">Membrane</location>
        <topology evidence="1">Multi-pass membrane protein</topology>
    </subcellularLocation>
</comment>
<feature type="compositionally biased region" description="Low complexity" evidence="7">
    <location>
        <begin position="65"/>
        <end position="84"/>
    </location>
</feature>
<feature type="transmembrane region" description="Helical" evidence="8">
    <location>
        <begin position="329"/>
        <end position="350"/>
    </location>
</feature>
<protein>
    <submittedName>
        <fullName evidence="11">Zinc/cadmium resistance protein-like</fullName>
    </submittedName>
</protein>
<evidence type="ECO:0000256" key="6">
    <source>
        <dbReference type="ARBA" id="ARBA00023136"/>
    </source>
</evidence>
<evidence type="ECO:0000256" key="7">
    <source>
        <dbReference type="SAM" id="MobiDB-lite"/>
    </source>
</evidence>
<dbReference type="GO" id="GO:0006882">
    <property type="term" value="P:intracellular zinc ion homeostasis"/>
    <property type="evidence" value="ECO:0007669"/>
    <property type="project" value="TreeGrafter"/>
</dbReference>
<dbReference type="GeneTree" id="ENSGT00940000156484"/>
<evidence type="ECO:0000256" key="5">
    <source>
        <dbReference type="ARBA" id="ARBA00022989"/>
    </source>
</evidence>
<evidence type="ECO:0000256" key="9">
    <source>
        <dbReference type="SAM" id="SignalP"/>
    </source>
</evidence>
<dbReference type="SUPFAM" id="SSF161111">
    <property type="entry name" value="Cation efflux protein transmembrane domain-like"/>
    <property type="match status" value="1"/>
</dbReference>
<dbReference type="GeneID" id="108240906"/>
<dbReference type="GO" id="GO:0019855">
    <property type="term" value="F:calcium channel inhibitor activity"/>
    <property type="evidence" value="ECO:0007669"/>
    <property type="project" value="TreeGrafter"/>
</dbReference>
<dbReference type="AlphaFoldDB" id="A0A3Q3BH27"/>
<accession>A0A3Q3BH27</accession>
<dbReference type="GO" id="GO:0005783">
    <property type="term" value="C:endoplasmic reticulum"/>
    <property type="evidence" value="ECO:0007669"/>
    <property type="project" value="TreeGrafter"/>
</dbReference>
<feature type="transmembrane region" description="Helical" evidence="8">
    <location>
        <begin position="289"/>
        <end position="317"/>
    </location>
</feature>
<feature type="domain" description="Cation efflux protein cytoplasmic" evidence="10">
    <location>
        <begin position="365"/>
        <end position="439"/>
    </location>
</feature>
<dbReference type="GO" id="GO:0016020">
    <property type="term" value="C:membrane"/>
    <property type="evidence" value="ECO:0007669"/>
    <property type="project" value="UniProtKB-SubCell"/>
</dbReference>
<keyword evidence="3 8" id="KW-0812">Transmembrane</keyword>
<dbReference type="KEGG" id="kmr:108240906"/>
<feature type="transmembrane region" description="Helical" evidence="8">
    <location>
        <begin position="117"/>
        <end position="138"/>
    </location>
</feature>
<reference evidence="11" key="1">
    <citation type="submission" date="2025-08" db="UniProtKB">
        <authorList>
            <consortium name="Ensembl"/>
        </authorList>
    </citation>
    <scope>IDENTIFICATION</scope>
</reference>
<feature type="signal peptide" evidence="9">
    <location>
        <begin position="1"/>
        <end position="22"/>
    </location>
</feature>
<name>A0A3Q3BH27_KRYMA</name>
<dbReference type="PANTHER" id="PTHR45820">
    <property type="entry name" value="FI23527P1"/>
    <property type="match status" value="1"/>
</dbReference>
<comment type="similarity">
    <text evidence="2">Belongs to the cation diffusion facilitator (CDF) transporter (TC 2.A.4) family. SLC30A subfamily.</text>
</comment>
<keyword evidence="5 8" id="KW-1133">Transmembrane helix</keyword>
<dbReference type="GO" id="GO:0010312">
    <property type="term" value="P:detoxification of zinc ion"/>
    <property type="evidence" value="ECO:0007669"/>
    <property type="project" value="TreeGrafter"/>
</dbReference>
<dbReference type="GO" id="GO:0005794">
    <property type="term" value="C:Golgi apparatus"/>
    <property type="evidence" value="ECO:0007669"/>
    <property type="project" value="TreeGrafter"/>
</dbReference>
<dbReference type="Gene3D" id="1.20.1510.10">
    <property type="entry name" value="Cation efflux protein transmembrane domain"/>
    <property type="match status" value="1"/>
</dbReference>
<evidence type="ECO:0000256" key="2">
    <source>
        <dbReference type="ARBA" id="ARBA00008873"/>
    </source>
</evidence>
<dbReference type="STRING" id="37003.ENSKMAP00000028711"/>
<evidence type="ECO:0000259" key="10">
    <source>
        <dbReference type="Pfam" id="PF16916"/>
    </source>
</evidence>
<feature type="region of interest" description="Disordered" evidence="7">
    <location>
        <begin position="65"/>
        <end position="102"/>
    </location>
</feature>
<keyword evidence="4" id="KW-0862">Zinc</keyword>
<organism evidence="11 12">
    <name type="scientific">Kryptolebias marmoratus</name>
    <name type="common">Mangrove killifish</name>
    <name type="synonym">Rivulus marmoratus</name>
    <dbReference type="NCBI Taxonomy" id="37003"/>
    <lineage>
        <taxon>Eukaryota</taxon>
        <taxon>Metazoa</taxon>
        <taxon>Chordata</taxon>
        <taxon>Craniata</taxon>
        <taxon>Vertebrata</taxon>
        <taxon>Euteleostomi</taxon>
        <taxon>Actinopterygii</taxon>
        <taxon>Neopterygii</taxon>
        <taxon>Teleostei</taxon>
        <taxon>Neoteleostei</taxon>
        <taxon>Acanthomorphata</taxon>
        <taxon>Ovalentaria</taxon>
        <taxon>Atherinomorphae</taxon>
        <taxon>Cyprinodontiformes</taxon>
        <taxon>Rivulidae</taxon>
        <taxon>Kryptolebias</taxon>
    </lineage>
</organism>
<feature type="region of interest" description="Disordered" evidence="7">
    <location>
        <begin position="252"/>
        <end position="285"/>
    </location>
</feature>
<keyword evidence="6 8" id="KW-0472">Membrane</keyword>
<dbReference type="InterPro" id="IPR027470">
    <property type="entry name" value="Cation_efflux_CTD"/>
</dbReference>
<feature type="transmembrane region" description="Helical" evidence="8">
    <location>
        <begin position="150"/>
        <end position="173"/>
    </location>
</feature>
<dbReference type="RefSeq" id="XP_017280193.1">
    <property type="nucleotide sequence ID" value="XM_017424704.3"/>
</dbReference>
<dbReference type="PANTHER" id="PTHR45820:SF6">
    <property type="entry name" value="ZINC_CADMIUM RESISTANCE PROTEIN-LIKE"/>
    <property type="match status" value="1"/>
</dbReference>
<keyword evidence="12" id="KW-1185">Reference proteome</keyword>
<dbReference type="OMA" id="TPPHICV"/>
<proteinExistence type="inferred from homology"/>
<dbReference type="InterPro" id="IPR036837">
    <property type="entry name" value="Cation_efflux_CTD_sf"/>
</dbReference>
<dbReference type="Ensembl" id="ENSKMAT00000029071.1">
    <property type="protein sequence ID" value="ENSKMAP00000028711.1"/>
    <property type="gene ID" value="ENSKMAG00000021287.1"/>
</dbReference>
<feature type="chain" id="PRO_5018727577" evidence="9">
    <location>
        <begin position="23"/>
        <end position="507"/>
    </location>
</feature>
<keyword evidence="9" id="KW-0732">Signal</keyword>
<evidence type="ECO:0000256" key="1">
    <source>
        <dbReference type="ARBA" id="ARBA00004141"/>
    </source>
</evidence>
<evidence type="ECO:0000256" key="3">
    <source>
        <dbReference type="ARBA" id="ARBA00022692"/>
    </source>
</evidence>
<evidence type="ECO:0000313" key="11">
    <source>
        <dbReference type="Ensembl" id="ENSKMAP00000028711.1"/>
    </source>
</evidence>
<dbReference type="OrthoDB" id="29444at2759"/>